<dbReference type="GO" id="GO:0006096">
    <property type="term" value="P:glycolytic process"/>
    <property type="evidence" value="ECO:0007669"/>
    <property type="project" value="InterPro"/>
</dbReference>
<evidence type="ECO:0000313" key="2">
    <source>
        <dbReference type="Proteomes" id="UP000054047"/>
    </source>
</evidence>
<dbReference type="Gene3D" id="1.10.1390.10">
    <property type="match status" value="1"/>
</dbReference>
<dbReference type="Proteomes" id="UP000054047">
    <property type="component" value="Unassembled WGS sequence"/>
</dbReference>
<gene>
    <name evidence="1" type="ORF">ANCDUO_06614</name>
</gene>
<organism evidence="1 2">
    <name type="scientific">Ancylostoma duodenale</name>
    <dbReference type="NCBI Taxonomy" id="51022"/>
    <lineage>
        <taxon>Eukaryota</taxon>
        <taxon>Metazoa</taxon>
        <taxon>Ecdysozoa</taxon>
        <taxon>Nematoda</taxon>
        <taxon>Chromadorea</taxon>
        <taxon>Rhabditida</taxon>
        <taxon>Rhabditina</taxon>
        <taxon>Rhabditomorpha</taxon>
        <taxon>Strongyloidea</taxon>
        <taxon>Ancylostomatidae</taxon>
        <taxon>Ancylostomatinae</taxon>
        <taxon>Ancylostoma</taxon>
    </lineage>
</organism>
<sequence length="88" mass="10050">MNSSPSCTDEPDDSFVCYSRRHRPVHDCHVELGKQLAKVIQPKLACEDPVTSLDVSTYGLFNFFQFQLQCLVKLMSSFIASYLKIFNL</sequence>
<protein>
    <submittedName>
        <fullName evidence="1">Uncharacterized protein</fullName>
    </submittedName>
</protein>
<proteinExistence type="predicted"/>
<dbReference type="OrthoDB" id="5831190at2759"/>
<dbReference type="AlphaFoldDB" id="A0A0C2GP32"/>
<accession>A0A0C2GP32</accession>
<dbReference type="InterPro" id="IPR023096">
    <property type="entry name" value="G6P_Isomerase_C"/>
</dbReference>
<name>A0A0C2GP32_9BILA</name>
<dbReference type="GO" id="GO:0004347">
    <property type="term" value="F:glucose-6-phosphate isomerase activity"/>
    <property type="evidence" value="ECO:0007669"/>
    <property type="project" value="InterPro"/>
</dbReference>
<evidence type="ECO:0000313" key="1">
    <source>
        <dbReference type="EMBL" id="KIH63090.1"/>
    </source>
</evidence>
<keyword evidence="2" id="KW-1185">Reference proteome</keyword>
<reference evidence="1 2" key="1">
    <citation type="submission" date="2013-12" db="EMBL/GenBank/DDBJ databases">
        <title>Draft genome of the parsitic nematode Ancylostoma duodenale.</title>
        <authorList>
            <person name="Mitreva M."/>
        </authorList>
    </citation>
    <scope>NUCLEOTIDE SEQUENCE [LARGE SCALE GENOMIC DNA]</scope>
    <source>
        <strain evidence="1 2">Zhejiang</strain>
    </source>
</reference>
<dbReference type="EMBL" id="KN728889">
    <property type="protein sequence ID" value="KIH63090.1"/>
    <property type="molecule type" value="Genomic_DNA"/>
</dbReference>